<comment type="caution">
    <text evidence="1">The sequence shown here is derived from an EMBL/GenBank/DDBJ whole genome shotgun (WGS) entry which is preliminary data.</text>
</comment>
<name>A0ABS8LLP3_XANEU</name>
<reference evidence="1" key="1">
    <citation type="submission" date="2021-11" db="EMBL/GenBank/DDBJ databases">
        <title>Genome resources and taxonomic validation of 89 Xanthomonas strains.</title>
        <authorList>
            <person name="Tambong J.T."/>
        </authorList>
    </citation>
    <scope>NUCLEOTIDE SEQUENCE</scope>
    <source>
        <strain evidence="1">Xv 72</strain>
    </source>
</reference>
<organism evidence="1 2">
    <name type="scientific">Xanthomonas euvesicatoria pv. euvesicatoria</name>
    <dbReference type="NCBI Taxonomy" id="2753541"/>
    <lineage>
        <taxon>Bacteria</taxon>
        <taxon>Pseudomonadati</taxon>
        <taxon>Pseudomonadota</taxon>
        <taxon>Gammaproteobacteria</taxon>
        <taxon>Lysobacterales</taxon>
        <taxon>Lysobacteraceae</taxon>
        <taxon>Xanthomonas</taxon>
    </lineage>
</organism>
<accession>A0ABS8LLP3</accession>
<evidence type="ECO:0000313" key="1">
    <source>
        <dbReference type="EMBL" id="MCC8634654.1"/>
    </source>
</evidence>
<keyword evidence="2" id="KW-1185">Reference proteome</keyword>
<dbReference type="Proteomes" id="UP001430605">
    <property type="component" value="Unassembled WGS sequence"/>
</dbReference>
<gene>
    <name evidence="1" type="ORF">LN463_06535</name>
</gene>
<proteinExistence type="predicted"/>
<evidence type="ECO:0000313" key="2">
    <source>
        <dbReference type="Proteomes" id="UP001430605"/>
    </source>
</evidence>
<dbReference type="EMBL" id="JAJIUS010000038">
    <property type="protein sequence ID" value="MCC8634654.1"/>
    <property type="molecule type" value="Genomic_DNA"/>
</dbReference>
<protein>
    <submittedName>
        <fullName evidence="1">Uncharacterized protein</fullName>
    </submittedName>
</protein>
<sequence length="92" mass="9734">MVALGQLVSLVERAPVHLAAHGLDAAPFARIFGHVGVPVVGEALRLLWAVGAAQDALLAGSDGPGNSGRIRAQQQHKRERITEFQHVGILDK</sequence>